<evidence type="ECO:0000313" key="2">
    <source>
        <dbReference type="Proteomes" id="UP000886595"/>
    </source>
</evidence>
<reference evidence="1 2" key="1">
    <citation type="submission" date="2020-02" db="EMBL/GenBank/DDBJ databases">
        <authorList>
            <person name="Ma Q."/>
            <person name="Huang Y."/>
            <person name="Song X."/>
            <person name="Pei D."/>
        </authorList>
    </citation>
    <scope>NUCLEOTIDE SEQUENCE [LARGE SCALE GENOMIC DNA]</scope>
    <source>
        <strain evidence="1">Sxm20200214</strain>
        <tissue evidence="1">Leaf</tissue>
    </source>
</reference>
<accession>A0A8X7P017</accession>
<dbReference type="EMBL" id="JAAMPC010000450">
    <property type="protein sequence ID" value="KAG2242516.1"/>
    <property type="molecule type" value="Genomic_DNA"/>
</dbReference>
<protein>
    <submittedName>
        <fullName evidence="1">Uncharacterized protein</fullName>
    </submittedName>
</protein>
<dbReference type="Proteomes" id="UP000886595">
    <property type="component" value="Unassembled WGS sequence"/>
</dbReference>
<keyword evidence="2" id="KW-1185">Reference proteome</keyword>
<sequence length="74" mass="7942">MLAHFGVLGLKSIITDEKLLKEGPYAKDEPESAMKDSGKGLAGIVDPAPAIIRESQIPDCAECWEQGTKKNSTL</sequence>
<evidence type="ECO:0000313" key="1">
    <source>
        <dbReference type="EMBL" id="KAG2242516.1"/>
    </source>
</evidence>
<name>A0A8X7P017_BRACI</name>
<gene>
    <name evidence="1" type="ORF">Bca52824_095641</name>
</gene>
<proteinExistence type="predicted"/>
<comment type="caution">
    <text evidence="1">The sequence shown here is derived from an EMBL/GenBank/DDBJ whole genome shotgun (WGS) entry which is preliminary data.</text>
</comment>
<organism evidence="1 2">
    <name type="scientific">Brassica carinata</name>
    <name type="common">Ethiopian mustard</name>
    <name type="synonym">Abyssinian cabbage</name>
    <dbReference type="NCBI Taxonomy" id="52824"/>
    <lineage>
        <taxon>Eukaryota</taxon>
        <taxon>Viridiplantae</taxon>
        <taxon>Streptophyta</taxon>
        <taxon>Embryophyta</taxon>
        <taxon>Tracheophyta</taxon>
        <taxon>Spermatophyta</taxon>
        <taxon>Magnoliopsida</taxon>
        <taxon>eudicotyledons</taxon>
        <taxon>Gunneridae</taxon>
        <taxon>Pentapetalae</taxon>
        <taxon>rosids</taxon>
        <taxon>malvids</taxon>
        <taxon>Brassicales</taxon>
        <taxon>Brassicaceae</taxon>
        <taxon>Brassiceae</taxon>
        <taxon>Brassica</taxon>
    </lineage>
</organism>
<dbReference type="AlphaFoldDB" id="A0A8X7P017"/>